<evidence type="ECO:0000313" key="1">
    <source>
        <dbReference type="EMBL" id="MFC4988014.1"/>
    </source>
</evidence>
<dbReference type="EMBL" id="JBHSJG010000036">
    <property type="protein sequence ID" value="MFC4988014.1"/>
    <property type="molecule type" value="Genomic_DNA"/>
</dbReference>
<evidence type="ECO:0000313" key="2">
    <source>
        <dbReference type="Proteomes" id="UP001595925"/>
    </source>
</evidence>
<dbReference type="RefSeq" id="WP_224826963.1">
    <property type="nucleotide sequence ID" value="NZ_JAIVEF010000001.1"/>
</dbReference>
<dbReference type="NCBIfam" id="TIGR04088">
    <property type="entry name" value="cognate_SipW"/>
    <property type="match status" value="1"/>
</dbReference>
<dbReference type="InterPro" id="IPR023833">
    <property type="entry name" value="Signal_pept_SipW-depend-type"/>
</dbReference>
<proteinExistence type="predicted"/>
<dbReference type="AlphaFoldDB" id="A0ABD5QFZ6"/>
<reference evidence="1 2" key="1">
    <citation type="journal article" date="2019" name="Int. J. Syst. Evol. Microbiol.">
        <title>The Global Catalogue of Microorganisms (GCM) 10K type strain sequencing project: providing services to taxonomists for standard genome sequencing and annotation.</title>
        <authorList>
            <consortium name="The Broad Institute Genomics Platform"/>
            <consortium name="The Broad Institute Genome Sequencing Center for Infectious Disease"/>
            <person name="Wu L."/>
            <person name="Ma J."/>
        </authorList>
    </citation>
    <scope>NUCLEOTIDE SEQUENCE [LARGE SCALE GENOMIC DNA]</scope>
    <source>
        <strain evidence="1 2">CGMCC 1.15824</strain>
    </source>
</reference>
<sequence>MSEKDFEISRRKALAGLGVVGVASAGAGLGTTAYFNDEEEFDDNTITAGNFGLTVDPYGLAVDQGEHLEVDWNTDSGQMEDGVFAGGEIFIDDIKPGDYFKFCWEVTVHHNPGYVLVRADNVKDLDGSETDANLSDDDLHDTEDLATLGETARAEVKIYKPGGHSEGTLSIVPYDSLDILLDSLKEGLVISTSQEDPLSIGPDSASYESVIVCVYIWVGAKAGDPGDIGNEIQGAKLSANLEFYAEQARHNGDSFPSGSPGSE</sequence>
<dbReference type="PROSITE" id="PS51318">
    <property type="entry name" value="TAT"/>
    <property type="match status" value="1"/>
</dbReference>
<dbReference type="InterPro" id="IPR006311">
    <property type="entry name" value="TAT_signal"/>
</dbReference>
<organism evidence="1 2">
    <name type="scientific">Saliphagus infecundisoli</name>
    <dbReference type="NCBI Taxonomy" id="1849069"/>
    <lineage>
        <taxon>Archaea</taxon>
        <taxon>Methanobacteriati</taxon>
        <taxon>Methanobacteriota</taxon>
        <taxon>Stenosarchaea group</taxon>
        <taxon>Halobacteria</taxon>
        <taxon>Halobacteriales</taxon>
        <taxon>Natrialbaceae</taxon>
        <taxon>Saliphagus</taxon>
    </lineage>
</organism>
<name>A0ABD5QFZ6_9EURY</name>
<accession>A0ABD5QFZ6</accession>
<keyword evidence="2" id="KW-1185">Reference proteome</keyword>
<gene>
    <name evidence="1" type="ORF">ACFPFO_09665</name>
</gene>
<protein>
    <submittedName>
        <fullName evidence="1">SipW-dependent-type signal peptide-containing protein</fullName>
    </submittedName>
</protein>
<dbReference type="Proteomes" id="UP001595925">
    <property type="component" value="Unassembled WGS sequence"/>
</dbReference>
<comment type="caution">
    <text evidence="1">The sequence shown here is derived from an EMBL/GenBank/DDBJ whole genome shotgun (WGS) entry which is preliminary data.</text>
</comment>